<sequence length="175" mass="18769">MTRTPSEKRVLLMGMMAVGKSTLGGALAEATGWDYLDNDELVFRANGVTTREVLDSGGRPAIRQAESKALQQALQEPAPVVAGVAGGVVEVPGDVEALRTADALVVWLHAPLEVLVERVGSGEDRPWLSPDPETALRRLAEGRDPQYSELADLDLDTSATPVEECVRRILEILGD</sequence>
<feature type="binding site" evidence="7">
    <location>
        <begin position="17"/>
        <end position="22"/>
    </location>
    <ligand>
        <name>ATP</name>
        <dbReference type="ChEBI" id="CHEBI:30616"/>
    </ligand>
</feature>
<evidence type="ECO:0000256" key="2">
    <source>
        <dbReference type="ARBA" id="ARBA00022679"/>
    </source>
</evidence>
<dbReference type="Pfam" id="PF01202">
    <property type="entry name" value="SKI"/>
    <property type="match status" value="1"/>
</dbReference>
<evidence type="ECO:0000256" key="5">
    <source>
        <dbReference type="ARBA" id="ARBA00022840"/>
    </source>
</evidence>
<feature type="binding site" evidence="7">
    <location>
        <position position="86"/>
    </location>
    <ligand>
        <name>substrate</name>
    </ligand>
</feature>
<dbReference type="GO" id="GO:0008652">
    <property type="term" value="P:amino acid biosynthetic process"/>
    <property type="evidence" value="ECO:0007669"/>
    <property type="project" value="UniProtKB-KW"/>
</dbReference>
<protein>
    <recommendedName>
        <fullName evidence="7">Shikimate kinase</fullName>
        <shortName evidence="7">SK</shortName>
        <ecNumber evidence="7">2.7.1.71</ecNumber>
    </recommendedName>
</protein>
<evidence type="ECO:0000256" key="6">
    <source>
        <dbReference type="ARBA" id="ARBA00023141"/>
    </source>
</evidence>
<evidence type="ECO:0000256" key="3">
    <source>
        <dbReference type="ARBA" id="ARBA00022741"/>
    </source>
</evidence>
<dbReference type="InterPro" id="IPR000623">
    <property type="entry name" value="Shikimate_kinase/TSH1"/>
</dbReference>
<dbReference type="GO" id="GO:0000287">
    <property type="term" value="F:magnesium ion binding"/>
    <property type="evidence" value="ECO:0007669"/>
    <property type="project" value="UniProtKB-UniRule"/>
</dbReference>
<dbReference type="RefSeq" id="WP_121193795.1">
    <property type="nucleotide sequence ID" value="NZ_RBWV01000012.1"/>
</dbReference>
<comment type="caution">
    <text evidence="8">The sequence shown here is derived from an EMBL/GenBank/DDBJ whole genome shotgun (WGS) entry which is preliminary data.</text>
</comment>
<evidence type="ECO:0000256" key="7">
    <source>
        <dbReference type="HAMAP-Rule" id="MF_00109"/>
    </source>
</evidence>
<dbReference type="Gene3D" id="3.40.50.300">
    <property type="entry name" value="P-loop containing nucleotide triphosphate hydrolases"/>
    <property type="match status" value="1"/>
</dbReference>
<comment type="subcellular location">
    <subcellularLocation>
        <location evidence="7">Cytoplasm</location>
    </subcellularLocation>
</comment>
<keyword evidence="7" id="KW-0479">Metal-binding</keyword>
<dbReference type="InterPro" id="IPR031322">
    <property type="entry name" value="Shikimate/glucono_kinase"/>
</dbReference>
<dbReference type="InParanoid" id="A0A420XP91"/>
<dbReference type="PANTHER" id="PTHR21087:SF16">
    <property type="entry name" value="SHIKIMATE KINASE 1, CHLOROPLASTIC"/>
    <property type="match status" value="1"/>
</dbReference>
<comment type="similarity">
    <text evidence="7">Belongs to the shikimate kinase family.</text>
</comment>
<dbReference type="GO" id="GO:0005829">
    <property type="term" value="C:cytosol"/>
    <property type="evidence" value="ECO:0007669"/>
    <property type="project" value="TreeGrafter"/>
</dbReference>
<feature type="binding site" evidence="7">
    <location>
        <position position="39"/>
    </location>
    <ligand>
        <name>substrate</name>
    </ligand>
</feature>
<dbReference type="PRINTS" id="PR01100">
    <property type="entry name" value="SHIKIMTKNASE"/>
</dbReference>
<comment type="subunit">
    <text evidence="7">Monomer.</text>
</comment>
<comment type="pathway">
    <text evidence="7">Metabolic intermediate biosynthesis; chorismate biosynthesis; chorismate from D-erythrose 4-phosphate and phosphoenolpyruvate: step 5/7.</text>
</comment>
<proteinExistence type="inferred from homology"/>
<keyword evidence="6 7" id="KW-0057">Aromatic amino acid biosynthesis</keyword>
<reference evidence="8 9" key="1">
    <citation type="submission" date="2018-10" db="EMBL/GenBank/DDBJ databases">
        <title>Genomic Encyclopedia of Archaeal and Bacterial Type Strains, Phase II (KMG-II): from individual species to whole genera.</title>
        <authorList>
            <person name="Goeker M."/>
        </authorList>
    </citation>
    <scope>NUCLEOTIDE SEQUENCE [LARGE SCALE GENOMIC DNA]</scope>
    <source>
        <strain evidence="8 9">RP-AC37</strain>
    </source>
</reference>
<feature type="binding site" evidence="7">
    <location>
        <position position="21"/>
    </location>
    <ligand>
        <name>Mg(2+)</name>
        <dbReference type="ChEBI" id="CHEBI:18420"/>
    </ligand>
</feature>
<keyword evidence="3 7" id="KW-0547">Nucleotide-binding</keyword>
<comment type="cofactor">
    <cofactor evidence="7">
        <name>Mg(2+)</name>
        <dbReference type="ChEBI" id="CHEBI:18420"/>
    </cofactor>
    <text evidence="7">Binds 1 Mg(2+) ion per subunit.</text>
</comment>
<evidence type="ECO:0000256" key="4">
    <source>
        <dbReference type="ARBA" id="ARBA00022777"/>
    </source>
</evidence>
<dbReference type="InterPro" id="IPR027417">
    <property type="entry name" value="P-loop_NTPase"/>
</dbReference>
<dbReference type="SUPFAM" id="SSF52540">
    <property type="entry name" value="P-loop containing nucleoside triphosphate hydrolases"/>
    <property type="match status" value="1"/>
</dbReference>
<comment type="function">
    <text evidence="7">Catalyzes the specific phosphorylation of the 3-hydroxyl group of shikimic acid using ATP as a cosubstrate.</text>
</comment>
<dbReference type="EC" id="2.7.1.71" evidence="7"/>
<keyword evidence="7" id="KW-0460">Magnesium</keyword>
<evidence type="ECO:0000313" key="9">
    <source>
        <dbReference type="Proteomes" id="UP000281955"/>
    </source>
</evidence>
<keyword evidence="7" id="KW-0963">Cytoplasm</keyword>
<dbReference type="AlphaFoldDB" id="A0A420XP91"/>
<dbReference type="PANTHER" id="PTHR21087">
    <property type="entry name" value="SHIKIMATE KINASE"/>
    <property type="match status" value="1"/>
</dbReference>
<keyword evidence="9" id="KW-1185">Reference proteome</keyword>
<name>A0A420XP91_9ACTN</name>
<feature type="binding site" evidence="7">
    <location>
        <position position="143"/>
    </location>
    <ligand>
        <name>substrate</name>
    </ligand>
</feature>
<keyword evidence="5 7" id="KW-0067">ATP-binding</keyword>
<evidence type="ECO:0000313" key="8">
    <source>
        <dbReference type="EMBL" id="RKS74020.1"/>
    </source>
</evidence>
<dbReference type="HAMAP" id="MF_00109">
    <property type="entry name" value="Shikimate_kinase"/>
    <property type="match status" value="1"/>
</dbReference>
<dbReference type="UniPathway" id="UPA00053">
    <property type="reaction ID" value="UER00088"/>
</dbReference>
<dbReference type="GO" id="GO:0005524">
    <property type="term" value="F:ATP binding"/>
    <property type="evidence" value="ECO:0007669"/>
    <property type="project" value="UniProtKB-UniRule"/>
</dbReference>
<gene>
    <name evidence="7" type="primary">aroK</name>
    <name evidence="8" type="ORF">CLV35_2518</name>
</gene>
<evidence type="ECO:0000256" key="1">
    <source>
        <dbReference type="ARBA" id="ARBA00022605"/>
    </source>
</evidence>
<dbReference type="EMBL" id="RBWV01000012">
    <property type="protein sequence ID" value="RKS74020.1"/>
    <property type="molecule type" value="Genomic_DNA"/>
</dbReference>
<organism evidence="8 9">
    <name type="scientific">Motilibacter peucedani</name>
    <dbReference type="NCBI Taxonomy" id="598650"/>
    <lineage>
        <taxon>Bacteria</taxon>
        <taxon>Bacillati</taxon>
        <taxon>Actinomycetota</taxon>
        <taxon>Actinomycetes</taxon>
        <taxon>Motilibacterales</taxon>
        <taxon>Motilibacteraceae</taxon>
        <taxon>Motilibacter</taxon>
    </lineage>
</organism>
<keyword evidence="1 7" id="KW-0028">Amino-acid biosynthesis</keyword>
<keyword evidence="4 7" id="KW-0418">Kinase</keyword>
<dbReference type="Proteomes" id="UP000281955">
    <property type="component" value="Unassembled WGS sequence"/>
</dbReference>
<comment type="caution">
    <text evidence="7">Lacks conserved residue(s) required for the propagation of feature annotation.</text>
</comment>
<dbReference type="GO" id="GO:0004765">
    <property type="term" value="F:shikimate kinase activity"/>
    <property type="evidence" value="ECO:0007669"/>
    <property type="project" value="UniProtKB-UniRule"/>
</dbReference>
<comment type="catalytic activity">
    <reaction evidence="7">
        <text>shikimate + ATP = 3-phosphoshikimate + ADP + H(+)</text>
        <dbReference type="Rhea" id="RHEA:13121"/>
        <dbReference type="ChEBI" id="CHEBI:15378"/>
        <dbReference type="ChEBI" id="CHEBI:30616"/>
        <dbReference type="ChEBI" id="CHEBI:36208"/>
        <dbReference type="ChEBI" id="CHEBI:145989"/>
        <dbReference type="ChEBI" id="CHEBI:456216"/>
        <dbReference type="EC" id="2.7.1.71"/>
    </reaction>
</comment>
<dbReference type="GO" id="GO:0009423">
    <property type="term" value="P:chorismate biosynthetic process"/>
    <property type="evidence" value="ECO:0007669"/>
    <property type="project" value="UniProtKB-UniRule"/>
</dbReference>
<accession>A0A420XP91</accession>
<feature type="binding site" evidence="7">
    <location>
        <position position="63"/>
    </location>
    <ligand>
        <name>substrate</name>
    </ligand>
</feature>
<keyword evidence="2 7" id="KW-0808">Transferase</keyword>
<feature type="binding site" evidence="7">
    <location>
        <position position="125"/>
    </location>
    <ligand>
        <name>ATP</name>
        <dbReference type="ChEBI" id="CHEBI:30616"/>
    </ligand>
</feature>
<dbReference type="OrthoDB" id="198115at2"/>
<dbReference type="GO" id="GO:0009073">
    <property type="term" value="P:aromatic amino acid family biosynthetic process"/>
    <property type="evidence" value="ECO:0007669"/>
    <property type="project" value="UniProtKB-KW"/>
</dbReference>